<keyword evidence="8" id="KW-1185">Reference proteome</keyword>
<evidence type="ECO:0000256" key="3">
    <source>
        <dbReference type="ARBA" id="ARBA00023159"/>
    </source>
</evidence>
<dbReference type="AlphaFoldDB" id="A0A1H7B8G5"/>
<evidence type="ECO:0000256" key="1">
    <source>
        <dbReference type="ARBA" id="ARBA00023015"/>
    </source>
</evidence>
<evidence type="ECO:0000313" key="7">
    <source>
        <dbReference type="EMBL" id="SEJ74003.1"/>
    </source>
</evidence>
<dbReference type="InterPro" id="IPR018490">
    <property type="entry name" value="cNMP-bd_dom_sf"/>
</dbReference>
<dbReference type="GO" id="GO:0005829">
    <property type="term" value="C:cytosol"/>
    <property type="evidence" value="ECO:0007669"/>
    <property type="project" value="TreeGrafter"/>
</dbReference>
<dbReference type="Gene3D" id="2.60.120.10">
    <property type="entry name" value="Jelly Rolls"/>
    <property type="match status" value="1"/>
</dbReference>
<dbReference type="InterPro" id="IPR036388">
    <property type="entry name" value="WH-like_DNA-bd_sf"/>
</dbReference>
<protein>
    <submittedName>
        <fullName evidence="7">CRP/FNR family transcriptional regulator, anaerobic regulatory protein</fullName>
    </submittedName>
</protein>
<dbReference type="PROSITE" id="PS50042">
    <property type="entry name" value="CNMP_BINDING_3"/>
    <property type="match status" value="1"/>
</dbReference>
<gene>
    <name evidence="7" type="ORF">SAMN04488127_2638</name>
</gene>
<keyword evidence="2" id="KW-0238">DNA-binding</keyword>
<dbReference type="Proteomes" id="UP000199200">
    <property type="component" value="Unassembled WGS sequence"/>
</dbReference>
<name>A0A1H7B8G5_9BACL</name>
<dbReference type="STRING" id="426757.SAMN04488127_2638"/>
<feature type="domain" description="HTH crp-type" evidence="6">
    <location>
        <begin position="217"/>
        <end position="286"/>
    </location>
</feature>
<dbReference type="Gene3D" id="1.10.10.10">
    <property type="entry name" value="Winged helix-like DNA-binding domain superfamily/Winged helix DNA-binding domain"/>
    <property type="match status" value="1"/>
</dbReference>
<dbReference type="PANTHER" id="PTHR24567:SF28">
    <property type="entry name" value="LISTERIOLYSIN REGULATORY PROTEIN"/>
    <property type="match status" value="1"/>
</dbReference>
<sequence>MLVAGLVGANDEIGGGNDETMVMNDETSETNNETTVGIEIGYGKIRGRGKERAPMEQNPIQCASCAHADASHGHEMCISIVPIFNHLEERELREIVRTVVPRQVKRGETIYSAGETSDRLYIVHKGRVKIYRLSENGKEQLVRILGPGDFTGELAVFNETVHDSYAEALENTELCTLGREDLQAFLLKYPTISLRIMDEFARRLGQSEKQAASFATEPADTRIAMYLAERADAANSKVVRLPMTRKDLASHLGTTPETISRKFAEFEDAGWIRQNGQKEIEILDMDALLLI</sequence>
<dbReference type="CDD" id="cd00092">
    <property type="entry name" value="HTH_CRP"/>
    <property type="match status" value="1"/>
</dbReference>
<dbReference type="Pfam" id="PF00027">
    <property type="entry name" value="cNMP_binding"/>
    <property type="match status" value="1"/>
</dbReference>
<keyword evidence="4" id="KW-0804">Transcription</keyword>
<dbReference type="InterPro" id="IPR036390">
    <property type="entry name" value="WH_DNA-bd_sf"/>
</dbReference>
<dbReference type="SMART" id="SM00419">
    <property type="entry name" value="HTH_CRP"/>
    <property type="match status" value="1"/>
</dbReference>
<dbReference type="SMART" id="SM00100">
    <property type="entry name" value="cNMP"/>
    <property type="match status" value="1"/>
</dbReference>
<dbReference type="GO" id="GO:0003677">
    <property type="term" value="F:DNA binding"/>
    <property type="evidence" value="ECO:0007669"/>
    <property type="project" value="UniProtKB-KW"/>
</dbReference>
<keyword evidence="3" id="KW-0010">Activator</keyword>
<evidence type="ECO:0000259" key="6">
    <source>
        <dbReference type="PROSITE" id="PS51063"/>
    </source>
</evidence>
<proteinExistence type="predicted"/>
<dbReference type="InterPro" id="IPR000595">
    <property type="entry name" value="cNMP-bd_dom"/>
</dbReference>
<dbReference type="SUPFAM" id="SSF51206">
    <property type="entry name" value="cAMP-binding domain-like"/>
    <property type="match status" value="1"/>
</dbReference>
<dbReference type="PROSITE" id="PS51063">
    <property type="entry name" value="HTH_CRP_2"/>
    <property type="match status" value="1"/>
</dbReference>
<feature type="domain" description="Cyclic nucleotide-binding" evidence="5">
    <location>
        <begin position="83"/>
        <end position="203"/>
    </location>
</feature>
<accession>A0A1H7B8G5</accession>
<evidence type="ECO:0000256" key="2">
    <source>
        <dbReference type="ARBA" id="ARBA00023125"/>
    </source>
</evidence>
<dbReference type="InterPro" id="IPR014710">
    <property type="entry name" value="RmlC-like_jellyroll"/>
</dbReference>
<dbReference type="PRINTS" id="PR00034">
    <property type="entry name" value="HTHCRP"/>
</dbReference>
<dbReference type="InterPro" id="IPR050397">
    <property type="entry name" value="Env_Response_Regulators"/>
</dbReference>
<evidence type="ECO:0000256" key="4">
    <source>
        <dbReference type="ARBA" id="ARBA00023163"/>
    </source>
</evidence>
<organism evidence="7 8">
    <name type="scientific">Bhargavaea ginsengi</name>
    <dbReference type="NCBI Taxonomy" id="426757"/>
    <lineage>
        <taxon>Bacteria</taxon>
        <taxon>Bacillati</taxon>
        <taxon>Bacillota</taxon>
        <taxon>Bacilli</taxon>
        <taxon>Bacillales</taxon>
        <taxon>Caryophanaceae</taxon>
        <taxon>Bhargavaea</taxon>
    </lineage>
</organism>
<reference evidence="8" key="1">
    <citation type="submission" date="2016-10" db="EMBL/GenBank/DDBJ databases">
        <authorList>
            <person name="Varghese N."/>
            <person name="Submissions S."/>
        </authorList>
    </citation>
    <scope>NUCLEOTIDE SEQUENCE [LARGE SCALE GENOMIC DNA]</scope>
    <source>
        <strain evidence="8">CGMCC 1.6763</strain>
    </source>
</reference>
<evidence type="ECO:0000313" key="8">
    <source>
        <dbReference type="Proteomes" id="UP000199200"/>
    </source>
</evidence>
<dbReference type="PANTHER" id="PTHR24567">
    <property type="entry name" value="CRP FAMILY TRANSCRIPTIONAL REGULATORY PROTEIN"/>
    <property type="match status" value="1"/>
</dbReference>
<dbReference type="SUPFAM" id="SSF46785">
    <property type="entry name" value="Winged helix' DNA-binding domain"/>
    <property type="match status" value="1"/>
</dbReference>
<dbReference type="Pfam" id="PF13545">
    <property type="entry name" value="HTH_Crp_2"/>
    <property type="match status" value="1"/>
</dbReference>
<dbReference type="InterPro" id="IPR012318">
    <property type="entry name" value="HTH_CRP"/>
</dbReference>
<evidence type="ECO:0000259" key="5">
    <source>
        <dbReference type="PROSITE" id="PS50042"/>
    </source>
</evidence>
<dbReference type="GO" id="GO:0003700">
    <property type="term" value="F:DNA-binding transcription factor activity"/>
    <property type="evidence" value="ECO:0007669"/>
    <property type="project" value="TreeGrafter"/>
</dbReference>
<dbReference type="EMBL" id="FNZF01000006">
    <property type="protein sequence ID" value="SEJ74003.1"/>
    <property type="molecule type" value="Genomic_DNA"/>
</dbReference>
<keyword evidence="1" id="KW-0805">Transcription regulation</keyword>
<dbReference type="CDD" id="cd00038">
    <property type="entry name" value="CAP_ED"/>
    <property type="match status" value="1"/>
</dbReference>